<dbReference type="Proteomes" id="UP000712080">
    <property type="component" value="Unassembled WGS sequence"/>
</dbReference>
<dbReference type="InterPro" id="IPR009081">
    <property type="entry name" value="PP-bd_ACP"/>
</dbReference>
<dbReference type="AlphaFoldDB" id="A0A972JGX5"/>
<proteinExistence type="predicted"/>
<keyword evidence="3" id="KW-1185">Reference proteome</keyword>
<organism evidence="2 3">
    <name type="scientific">Flavobacterium silvaticum</name>
    <dbReference type="NCBI Taxonomy" id="1852020"/>
    <lineage>
        <taxon>Bacteria</taxon>
        <taxon>Pseudomonadati</taxon>
        <taxon>Bacteroidota</taxon>
        <taxon>Flavobacteriia</taxon>
        <taxon>Flavobacteriales</taxon>
        <taxon>Flavobacteriaceae</taxon>
        <taxon>Flavobacterium</taxon>
    </lineage>
</organism>
<dbReference type="Gene3D" id="1.10.1200.10">
    <property type="entry name" value="ACP-like"/>
    <property type="match status" value="1"/>
</dbReference>
<accession>A0A972JGX5</accession>
<reference evidence="2" key="1">
    <citation type="submission" date="2020-02" db="EMBL/GenBank/DDBJ databases">
        <title>Flavobacterium sp. genome.</title>
        <authorList>
            <person name="Jung H.S."/>
            <person name="Baek J.H."/>
            <person name="Jeon C.O."/>
        </authorList>
    </citation>
    <scope>NUCLEOTIDE SEQUENCE</scope>
    <source>
        <strain evidence="2">SE-s28</strain>
    </source>
</reference>
<dbReference type="InterPro" id="IPR036736">
    <property type="entry name" value="ACP-like_sf"/>
</dbReference>
<protein>
    <submittedName>
        <fullName evidence="2">Acyl carrier protein</fullName>
    </submittedName>
</protein>
<dbReference type="RefSeq" id="WP_169528591.1">
    <property type="nucleotide sequence ID" value="NZ_JAAMPU010000108.1"/>
</dbReference>
<gene>
    <name evidence="2" type="ORF">G6047_15805</name>
</gene>
<sequence length="76" mass="8346">MTRTAFLEELAEELELDQPLIEATNLKQLDSWDSMAAMIVIGYVSSGFGVTLTADDLKGIDTVHSLIARIGTDKFE</sequence>
<name>A0A972JGX5_9FLAO</name>
<dbReference type="Pfam" id="PF00550">
    <property type="entry name" value="PP-binding"/>
    <property type="match status" value="1"/>
</dbReference>
<comment type="caution">
    <text evidence="2">The sequence shown here is derived from an EMBL/GenBank/DDBJ whole genome shotgun (WGS) entry which is preliminary data.</text>
</comment>
<dbReference type="SUPFAM" id="SSF47336">
    <property type="entry name" value="ACP-like"/>
    <property type="match status" value="1"/>
</dbReference>
<evidence type="ECO:0000313" key="3">
    <source>
        <dbReference type="Proteomes" id="UP000712080"/>
    </source>
</evidence>
<feature type="domain" description="Carrier" evidence="1">
    <location>
        <begin position="6"/>
        <end position="70"/>
    </location>
</feature>
<evidence type="ECO:0000313" key="2">
    <source>
        <dbReference type="EMBL" id="NMH29504.1"/>
    </source>
</evidence>
<dbReference type="EMBL" id="JAAMPU010000108">
    <property type="protein sequence ID" value="NMH29504.1"/>
    <property type="molecule type" value="Genomic_DNA"/>
</dbReference>
<evidence type="ECO:0000259" key="1">
    <source>
        <dbReference type="Pfam" id="PF00550"/>
    </source>
</evidence>